<dbReference type="Ensembl" id="ENSFCTT00005038332.1">
    <property type="protein sequence ID" value="ENSFCTP00005026813.1"/>
    <property type="gene ID" value="ENSFCTG00005013476.1"/>
</dbReference>
<evidence type="ECO:0000256" key="1">
    <source>
        <dbReference type="SAM" id="Phobius"/>
    </source>
</evidence>
<reference evidence="3" key="3">
    <citation type="submission" date="2025-09" db="UniProtKB">
        <authorList>
            <consortium name="Ensembl"/>
        </authorList>
    </citation>
    <scope>IDENTIFICATION</scope>
    <source>
        <strain evidence="3">breed Abyssinian</strain>
    </source>
</reference>
<keyword evidence="4" id="KW-1185">Reference proteome</keyword>
<evidence type="ECO:0008006" key="5">
    <source>
        <dbReference type="Google" id="ProtNLM"/>
    </source>
</evidence>
<keyword evidence="1" id="KW-0472">Membrane</keyword>
<evidence type="ECO:0000256" key="2">
    <source>
        <dbReference type="SAM" id="SignalP"/>
    </source>
</evidence>
<keyword evidence="1" id="KW-0812">Transmembrane</keyword>
<evidence type="ECO:0000313" key="4">
    <source>
        <dbReference type="Proteomes" id="UP000823872"/>
    </source>
</evidence>
<feature type="chain" id="PRO_5045467952" description="Secreted protein" evidence="2">
    <location>
        <begin position="19"/>
        <end position="148"/>
    </location>
</feature>
<name>A0ABI7XW60_FELCA</name>
<proteinExistence type="predicted"/>
<dbReference type="Proteomes" id="UP000823872">
    <property type="component" value="Chromosome D2"/>
</dbReference>
<reference evidence="3" key="2">
    <citation type="submission" date="2025-08" db="UniProtKB">
        <authorList>
            <consortium name="Ensembl"/>
        </authorList>
    </citation>
    <scope>IDENTIFICATION</scope>
    <source>
        <strain evidence="3">breed Abyssinian</strain>
    </source>
</reference>
<sequence>MHKCVLCVLCVLHVDVWCLCVHCCMCTRCIPGCEYVDIILPDQNSKLPILIYLPKKQLPYCILVSDIIFNLFSLCSIIFTFLRISTEMWQRINLFIHTALNQSVPLTGSLFLIDFKFKQCSEAEQYTPTNTADFPEGGQDRQRCVFQS</sequence>
<dbReference type="GeneTree" id="ENSGT00950000186316"/>
<feature type="transmembrane region" description="Helical" evidence="1">
    <location>
        <begin position="57"/>
        <end position="82"/>
    </location>
</feature>
<feature type="signal peptide" evidence="2">
    <location>
        <begin position="1"/>
        <end position="18"/>
    </location>
</feature>
<keyword evidence="1" id="KW-1133">Transmembrane helix</keyword>
<organism evidence="3 4">
    <name type="scientific">Felis catus</name>
    <name type="common">Cat</name>
    <name type="synonym">Felis silvestris catus</name>
    <dbReference type="NCBI Taxonomy" id="9685"/>
    <lineage>
        <taxon>Eukaryota</taxon>
        <taxon>Metazoa</taxon>
        <taxon>Chordata</taxon>
        <taxon>Craniata</taxon>
        <taxon>Vertebrata</taxon>
        <taxon>Euteleostomi</taxon>
        <taxon>Mammalia</taxon>
        <taxon>Eutheria</taxon>
        <taxon>Laurasiatheria</taxon>
        <taxon>Carnivora</taxon>
        <taxon>Feliformia</taxon>
        <taxon>Felidae</taxon>
        <taxon>Felinae</taxon>
        <taxon>Felis</taxon>
    </lineage>
</organism>
<gene>
    <name evidence="3" type="primary">PPP1CB</name>
</gene>
<accession>A0ABI7XW60</accession>
<evidence type="ECO:0000313" key="3">
    <source>
        <dbReference type="Ensembl" id="ENSFCTP00005026813.1"/>
    </source>
</evidence>
<protein>
    <recommendedName>
        <fullName evidence="5">Secreted protein</fullName>
    </recommendedName>
</protein>
<reference evidence="3 4" key="1">
    <citation type="submission" date="2021-02" db="EMBL/GenBank/DDBJ databases">
        <title>Safari Cat Assemblies.</title>
        <authorList>
            <person name="Bredemeyer K.R."/>
            <person name="Murphy W.J."/>
        </authorList>
    </citation>
    <scope>NUCLEOTIDE SEQUENCE [LARGE SCALE GENOMIC DNA]</scope>
</reference>
<keyword evidence="2" id="KW-0732">Signal</keyword>